<comment type="caution">
    <text evidence="4">The sequence shown here is derived from an EMBL/GenBank/DDBJ whole genome shotgun (WGS) entry which is preliminary data.</text>
</comment>
<keyword evidence="2" id="KW-0808">Transferase</keyword>
<reference evidence="4 5" key="1">
    <citation type="submission" date="2021-10" db="EMBL/GenBank/DDBJ databases">
        <title>Collection of gut derived symbiotic bacterial strains cultured from healthy donors.</title>
        <authorList>
            <person name="Lin H."/>
            <person name="Littmann E."/>
            <person name="Kohout C."/>
            <person name="Pamer E.G."/>
        </authorList>
    </citation>
    <scope>NUCLEOTIDE SEQUENCE [LARGE SCALE GENOMIC DNA]</scope>
    <source>
        <strain evidence="4 5">DFI.1.165</strain>
    </source>
</reference>
<evidence type="ECO:0000313" key="5">
    <source>
        <dbReference type="Proteomes" id="UP001299546"/>
    </source>
</evidence>
<gene>
    <name evidence="4" type="ORF">LIZ65_05505</name>
</gene>
<dbReference type="PANTHER" id="PTHR43861">
    <property type="entry name" value="TRANS-ACONITATE 2-METHYLTRANSFERASE-RELATED"/>
    <property type="match status" value="1"/>
</dbReference>
<protein>
    <submittedName>
        <fullName evidence="4">Methyltransferase domain-containing protein</fullName>
    </submittedName>
</protein>
<dbReference type="EMBL" id="JAJCIS010000002">
    <property type="protein sequence ID" value="MCB7386738.1"/>
    <property type="molecule type" value="Genomic_DNA"/>
</dbReference>
<dbReference type="GO" id="GO:0032259">
    <property type="term" value="P:methylation"/>
    <property type="evidence" value="ECO:0007669"/>
    <property type="project" value="UniProtKB-KW"/>
</dbReference>
<feature type="domain" description="Methyltransferase" evidence="3">
    <location>
        <begin position="37"/>
        <end position="127"/>
    </location>
</feature>
<evidence type="ECO:0000256" key="1">
    <source>
        <dbReference type="ARBA" id="ARBA00022603"/>
    </source>
</evidence>
<dbReference type="Pfam" id="PF13649">
    <property type="entry name" value="Methyltransf_25"/>
    <property type="match status" value="1"/>
</dbReference>
<evidence type="ECO:0000313" key="4">
    <source>
        <dbReference type="EMBL" id="MCB7386738.1"/>
    </source>
</evidence>
<dbReference type="SUPFAM" id="SSF53335">
    <property type="entry name" value="S-adenosyl-L-methionine-dependent methyltransferases"/>
    <property type="match status" value="1"/>
</dbReference>
<dbReference type="RefSeq" id="WP_066736432.1">
    <property type="nucleotide sequence ID" value="NZ_JAJCIQ010000002.1"/>
</dbReference>
<proteinExistence type="predicted"/>
<dbReference type="CDD" id="cd02440">
    <property type="entry name" value="AdoMet_MTases"/>
    <property type="match status" value="1"/>
</dbReference>
<keyword evidence="1 4" id="KW-0489">Methyltransferase</keyword>
<sequence length="259" mass="30098">MNTFEFDGEKYKTASIHQKEWGENLISQLSLQGHERILDLGCGDGVLTEQLSSIVSEGKVKGIDASIGMIKTAQKIKKDNLEFVQMDINAMNFTNEFDVIFSNAALHWIKNHQQLLHNSYEALKTGGVILWDFGGEGNCANFFAVIRRKIFEDKYVEFFKDFEWPWFMPSKSQYEEIISKIGFSDYAITEVNRDRFFSNADEMIKWIEQPSIIPFIQCVPDRLKNIFRKEIIEEMLAKTQQPDGTCFETFRRLQVFAKK</sequence>
<dbReference type="GO" id="GO:0008168">
    <property type="term" value="F:methyltransferase activity"/>
    <property type="evidence" value="ECO:0007669"/>
    <property type="project" value="UniProtKB-KW"/>
</dbReference>
<dbReference type="InterPro" id="IPR023149">
    <property type="entry name" value="Trans_acon_MeTrfase_C"/>
</dbReference>
<keyword evidence="5" id="KW-1185">Reference proteome</keyword>
<dbReference type="PANTHER" id="PTHR43861:SF1">
    <property type="entry name" value="TRANS-ACONITATE 2-METHYLTRANSFERASE"/>
    <property type="match status" value="1"/>
</dbReference>
<accession>A0ABS8DEB7</accession>
<dbReference type="Gene3D" id="1.10.150.290">
    <property type="entry name" value="S-adenosyl-L-methionine-dependent methyltransferases"/>
    <property type="match status" value="1"/>
</dbReference>
<name>A0ABS8DEB7_9FIRM</name>
<organism evidence="4 5">
    <name type="scientific">Bariatricus massiliensis</name>
    <dbReference type="NCBI Taxonomy" id="1745713"/>
    <lineage>
        <taxon>Bacteria</taxon>
        <taxon>Bacillati</taxon>
        <taxon>Bacillota</taxon>
        <taxon>Clostridia</taxon>
        <taxon>Lachnospirales</taxon>
        <taxon>Lachnospiraceae</taxon>
        <taxon>Bariatricus</taxon>
    </lineage>
</organism>
<dbReference type="Proteomes" id="UP001299546">
    <property type="component" value="Unassembled WGS sequence"/>
</dbReference>
<dbReference type="InterPro" id="IPR041698">
    <property type="entry name" value="Methyltransf_25"/>
</dbReference>
<dbReference type="InterPro" id="IPR029063">
    <property type="entry name" value="SAM-dependent_MTases_sf"/>
</dbReference>
<evidence type="ECO:0000259" key="3">
    <source>
        <dbReference type="Pfam" id="PF13649"/>
    </source>
</evidence>
<evidence type="ECO:0000256" key="2">
    <source>
        <dbReference type="ARBA" id="ARBA00022679"/>
    </source>
</evidence>
<dbReference type="Gene3D" id="3.40.50.150">
    <property type="entry name" value="Vaccinia Virus protein VP39"/>
    <property type="match status" value="1"/>
</dbReference>